<feature type="compositionally biased region" description="Low complexity" evidence="1">
    <location>
        <begin position="44"/>
        <end position="53"/>
    </location>
</feature>
<dbReference type="GeneID" id="94350816"/>
<evidence type="ECO:0000256" key="1">
    <source>
        <dbReference type="SAM" id="MobiDB-lite"/>
    </source>
</evidence>
<dbReference type="RefSeq" id="XP_067815509.1">
    <property type="nucleotide sequence ID" value="XM_067965145.1"/>
</dbReference>
<dbReference type="Proteomes" id="UP000294530">
    <property type="component" value="Unassembled WGS sequence"/>
</dbReference>
<evidence type="ECO:0000313" key="3">
    <source>
        <dbReference type="Proteomes" id="UP000294530"/>
    </source>
</evidence>
<reference evidence="2 3" key="1">
    <citation type="journal article" date="2021" name="Genome Biol.">
        <title>AFLAP: assembly-free linkage analysis pipeline using k-mers from genome sequencing data.</title>
        <authorList>
            <person name="Fletcher K."/>
            <person name="Zhang L."/>
            <person name="Gil J."/>
            <person name="Han R."/>
            <person name="Cavanaugh K."/>
            <person name="Michelmore R."/>
        </authorList>
    </citation>
    <scope>NUCLEOTIDE SEQUENCE [LARGE SCALE GENOMIC DNA]</scope>
    <source>
        <strain evidence="2 3">SF5</strain>
    </source>
</reference>
<feature type="compositionally biased region" description="Basic and acidic residues" evidence="1">
    <location>
        <begin position="57"/>
        <end position="73"/>
    </location>
</feature>
<name>A0A976FFY3_BRELC</name>
<sequence>MDIDTVLPRLLRHGIHASIRYTTVGIELTLERQLVLQELPTTPPSSLRTTPPSGQNRGRDASPEQAEARESDASHLINTSVLIRSRAEAMPTLMLINDRSCGRIDRDDWAAA</sequence>
<protein>
    <submittedName>
        <fullName evidence="2">Uncharacterized protein</fullName>
    </submittedName>
</protein>
<evidence type="ECO:0000313" key="2">
    <source>
        <dbReference type="EMBL" id="TDH66010.1"/>
    </source>
</evidence>
<comment type="caution">
    <text evidence="2">The sequence shown here is derived from an EMBL/GenBank/DDBJ whole genome shotgun (WGS) entry which is preliminary data.</text>
</comment>
<organism evidence="2 3">
    <name type="scientific">Bremia lactucae</name>
    <name type="common">Lettuce downy mildew</name>
    <dbReference type="NCBI Taxonomy" id="4779"/>
    <lineage>
        <taxon>Eukaryota</taxon>
        <taxon>Sar</taxon>
        <taxon>Stramenopiles</taxon>
        <taxon>Oomycota</taxon>
        <taxon>Peronosporomycetes</taxon>
        <taxon>Peronosporales</taxon>
        <taxon>Peronosporaceae</taxon>
        <taxon>Bremia</taxon>
    </lineage>
</organism>
<dbReference type="AlphaFoldDB" id="A0A976FFY3"/>
<gene>
    <name evidence="2" type="ORF">CCR75_007081</name>
</gene>
<proteinExistence type="predicted"/>
<accession>A0A976FFY3</accession>
<keyword evidence="3" id="KW-1185">Reference proteome</keyword>
<feature type="region of interest" description="Disordered" evidence="1">
    <location>
        <begin position="37"/>
        <end position="74"/>
    </location>
</feature>
<dbReference type="EMBL" id="SHOA02000018">
    <property type="protein sequence ID" value="TDH66010.1"/>
    <property type="molecule type" value="Genomic_DNA"/>
</dbReference>
<dbReference type="KEGG" id="blac:94350816"/>